<comment type="caution">
    <text evidence="1">The sequence shown here is derived from an EMBL/GenBank/DDBJ whole genome shotgun (WGS) entry which is preliminary data.</text>
</comment>
<dbReference type="Proteomes" id="UP001054945">
    <property type="component" value="Unassembled WGS sequence"/>
</dbReference>
<evidence type="ECO:0000313" key="1">
    <source>
        <dbReference type="EMBL" id="GIY56833.1"/>
    </source>
</evidence>
<name>A0AAV4UGC4_CAEEX</name>
<organism evidence="1 2">
    <name type="scientific">Caerostris extrusa</name>
    <name type="common">Bark spider</name>
    <name type="synonym">Caerostris bankana</name>
    <dbReference type="NCBI Taxonomy" id="172846"/>
    <lineage>
        <taxon>Eukaryota</taxon>
        <taxon>Metazoa</taxon>
        <taxon>Ecdysozoa</taxon>
        <taxon>Arthropoda</taxon>
        <taxon>Chelicerata</taxon>
        <taxon>Arachnida</taxon>
        <taxon>Araneae</taxon>
        <taxon>Araneomorphae</taxon>
        <taxon>Entelegynae</taxon>
        <taxon>Araneoidea</taxon>
        <taxon>Araneidae</taxon>
        <taxon>Caerostris</taxon>
    </lineage>
</organism>
<dbReference type="EMBL" id="BPLR01012817">
    <property type="protein sequence ID" value="GIY56833.1"/>
    <property type="molecule type" value="Genomic_DNA"/>
</dbReference>
<proteinExistence type="predicted"/>
<accession>A0AAV4UGC4</accession>
<reference evidence="1 2" key="1">
    <citation type="submission" date="2021-06" db="EMBL/GenBank/DDBJ databases">
        <title>Caerostris extrusa draft genome.</title>
        <authorList>
            <person name="Kono N."/>
            <person name="Arakawa K."/>
        </authorList>
    </citation>
    <scope>NUCLEOTIDE SEQUENCE [LARGE SCALE GENOMIC DNA]</scope>
</reference>
<sequence>MSDWFHPANKTIEKISPATGLQKSIWTPDVFIYNAIEVFLLYYLGTDVTSLSDISPNLERQISQLHGLTPLWGKIHRIRLTLFTRKKSRKPGIDPGIDSFLSLKRWPSSRSFLSLNE</sequence>
<evidence type="ECO:0000313" key="2">
    <source>
        <dbReference type="Proteomes" id="UP001054945"/>
    </source>
</evidence>
<protein>
    <submittedName>
        <fullName evidence="1">Uncharacterized protein</fullName>
    </submittedName>
</protein>
<gene>
    <name evidence="1" type="ORF">CEXT_440101</name>
</gene>
<dbReference type="AlphaFoldDB" id="A0AAV4UGC4"/>
<keyword evidence="2" id="KW-1185">Reference proteome</keyword>